<evidence type="ECO:0000313" key="6">
    <source>
        <dbReference type="EMBL" id="QNE07569.1"/>
    </source>
</evidence>
<dbReference type="InterPro" id="IPR012337">
    <property type="entry name" value="RNaseH-like_sf"/>
</dbReference>
<keyword evidence="5" id="KW-0614">Plasmid</keyword>
<feature type="domain" description="Integrase catalytic" evidence="2">
    <location>
        <begin position="158"/>
        <end position="338"/>
    </location>
</feature>
<dbReference type="AlphaFoldDB" id="A0A1Z1FFC5"/>
<evidence type="ECO:0000313" key="5">
    <source>
        <dbReference type="EMBL" id="QNE07141.1"/>
    </source>
</evidence>
<dbReference type="Proteomes" id="UP000515297">
    <property type="component" value="Plasmid plas1"/>
</dbReference>
<evidence type="ECO:0000259" key="2">
    <source>
        <dbReference type="PROSITE" id="PS50994"/>
    </source>
</evidence>
<dbReference type="EMBL" id="CP019602">
    <property type="protein sequence ID" value="ARU17511.1"/>
    <property type="molecule type" value="Genomic_DNA"/>
</dbReference>
<organism evidence="3 7">
    <name type="scientific">Croceicoccus marinus</name>
    <dbReference type="NCBI Taxonomy" id="450378"/>
    <lineage>
        <taxon>Bacteria</taxon>
        <taxon>Pseudomonadati</taxon>
        <taxon>Pseudomonadota</taxon>
        <taxon>Alphaproteobacteria</taxon>
        <taxon>Sphingomonadales</taxon>
        <taxon>Erythrobacteraceae</taxon>
        <taxon>Croceicoccus</taxon>
    </lineage>
</organism>
<reference evidence="3 7" key="1">
    <citation type="submission" date="2017-01" db="EMBL/GenBank/DDBJ databases">
        <title>Complete genome sequence of esterase-producing bacterium Croceicoccus marinus E4A9.</title>
        <authorList>
            <person name="Wu Y.-H."/>
            <person name="Cheng H."/>
            <person name="Xu L."/>
            <person name="Huo Y.-Y."/>
            <person name="Wang C.-S."/>
            <person name="Xu X.-W."/>
        </authorList>
    </citation>
    <scope>NUCLEOTIDE SEQUENCE [LARGE SCALE GENOMIC DNA]</scope>
    <source>
        <strain evidence="3 7">E4A9</strain>
    </source>
</reference>
<dbReference type="OrthoDB" id="2370461at2"/>
<feature type="region of interest" description="Disordered" evidence="1">
    <location>
        <begin position="404"/>
        <end position="423"/>
    </location>
</feature>
<dbReference type="Gene3D" id="3.30.420.10">
    <property type="entry name" value="Ribonuclease H-like superfamily/Ribonuclease H"/>
    <property type="match status" value="1"/>
</dbReference>
<dbReference type="GO" id="GO:0003676">
    <property type="term" value="F:nucleic acid binding"/>
    <property type="evidence" value="ECO:0007669"/>
    <property type="project" value="InterPro"/>
</dbReference>
<reference evidence="5 8" key="2">
    <citation type="submission" date="2020-08" db="EMBL/GenBank/DDBJ databases">
        <authorList>
            <person name="Liu G."/>
            <person name="Sun C."/>
        </authorList>
    </citation>
    <scope>NUCLEOTIDE SEQUENCE [LARGE SCALE GENOMIC DNA]</scope>
    <source>
        <strain evidence="5 8">OT19</strain>
        <plasmid evidence="5 8">plas1</plasmid>
    </source>
</reference>
<dbReference type="KEGG" id="cman:A9D14_12495"/>
<dbReference type="EMBL" id="CP019602">
    <property type="protein sequence ID" value="ARU17512.1"/>
    <property type="molecule type" value="Genomic_DNA"/>
</dbReference>
<sequence length="514" mass="58565">MATREELISAVRDRYRSAGRGEKSRILDEFVRITGHCRKHGMRLMRAERAARQSSRPGQRIYNDAVREALTVLWEASDRICSKRLKVMIPILVRAMERSGHLELDSEVKERLLQMSPATIDRALKDRRATATGAPRRRTAGQSALRRSIPIRTFDDWDDPAPGHFEADLVSHSGPVAKGSFAQTLVLTDIATGWTECAPLLFREQNLLVAVLNELRGQLPMVVLGFDTDNDSVFLNPTVRDWCAANSITFTRCRPYRKNDQAWVEQKNGAIVRRIVGYRRFEGIAATSVLAELYALQRFYGNFFQPSFKLAEKRRDGAKVTKRYHTPATPAQRLIDDPRTTDAVRAQLAETLERLDPVKLLRQIRDCQERLVVLADKPGEAVVANDTTLDQFFAGLRTAWQVGEARPTARAKPQPKRGRRRPDPVVAVTDQLHAWYQAEPWRTGRELMERLQREHPGQYPDKLLRTIQRRLKIWRADEAQRLVFGPRTETGEIFAHVGREPAALRSAGSRPTFP</sequence>
<gene>
    <name evidence="3" type="ORF">A9D14_12495</name>
    <name evidence="4" type="ORF">A9D14_12510</name>
    <name evidence="6" type="ORF">H4O24_17080</name>
    <name evidence="5" type="ORF">H4O24_19185</name>
</gene>
<evidence type="ECO:0000313" key="7">
    <source>
        <dbReference type="Proteomes" id="UP000195807"/>
    </source>
</evidence>
<dbReference type="KEGG" id="cman:A9D14_12510"/>
<dbReference type="Proteomes" id="UP000195807">
    <property type="component" value="Chromosome"/>
</dbReference>
<evidence type="ECO:0000313" key="8">
    <source>
        <dbReference type="Proteomes" id="UP000515297"/>
    </source>
</evidence>
<dbReference type="EMBL" id="CP060053">
    <property type="protein sequence ID" value="QNE07569.1"/>
    <property type="molecule type" value="Genomic_DNA"/>
</dbReference>
<keyword evidence="7" id="KW-1185">Reference proteome</keyword>
<dbReference type="PROSITE" id="PS50994">
    <property type="entry name" value="INTEGRASE"/>
    <property type="match status" value="1"/>
</dbReference>
<accession>A0A1Z1FFC5</accession>
<evidence type="ECO:0000256" key="1">
    <source>
        <dbReference type="SAM" id="MobiDB-lite"/>
    </source>
</evidence>
<dbReference type="InterPro" id="IPR001584">
    <property type="entry name" value="Integrase_cat-core"/>
</dbReference>
<dbReference type="GO" id="GO:0015074">
    <property type="term" value="P:DNA integration"/>
    <property type="evidence" value="ECO:0007669"/>
    <property type="project" value="InterPro"/>
</dbReference>
<dbReference type="STRING" id="450378.GCA_001661675_02512"/>
<dbReference type="SUPFAM" id="SSF53098">
    <property type="entry name" value="Ribonuclease H-like"/>
    <property type="match status" value="1"/>
</dbReference>
<geneLocation type="plasmid" evidence="5 8">
    <name>plas1</name>
</geneLocation>
<name>A0A1Z1FFC5_9SPHN</name>
<dbReference type="EMBL" id="CP060053">
    <property type="protein sequence ID" value="QNE07141.1"/>
    <property type="molecule type" value="Genomic_DNA"/>
</dbReference>
<evidence type="ECO:0000313" key="4">
    <source>
        <dbReference type="EMBL" id="ARU17512.1"/>
    </source>
</evidence>
<protein>
    <submittedName>
        <fullName evidence="3 5">Transposase</fullName>
    </submittedName>
</protein>
<proteinExistence type="predicted"/>
<evidence type="ECO:0000313" key="3">
    <source>
        <dbReference type="EMBL" id="ARU17511.1"/>
    </source>
</evidence>
<dbReference type="InterPro" id="IPR036397">
    <property type="entry name" value="RNaseH_sf"/>
</dbReference>